<protein>
    <recommendedName>
        <fullName evidence="5">FeMo cofactor biosynthesis protein NifB</fullName>
    </recommendedName>
    <alternativeName>
        <fullName evidence="14">Nitrogenase cofactor maturase NifB</fullName>
    </alternativeName>
    <alternativeName>
        <fullName evidence="13">Radical SAM assemblase NifB</fullName>
    </alternativeName>
</protein>
<dbReference type="PROSITE" id="PS51918">
    <property type="entry name" value="RADICAL_SAM"/>
    <property type="match status" value="1"/>
</dbReference>
<evidence type="ECO:0000256" key="5">
    <source>
        <dbReference type="ARBA" id="ARBA00021702"/>
    </source>
</evidence>
<evidence type="ECO:0000256" key="13">
    <source>
        <dbReference type="ARBA" id="ARBA00030926"/>
    </source>
</evidence>
<dbReference type="EMBL" id="AFGF01000017">
    <property type="protein sequence ID" value="EGO65535.1"/>
    <property type="molecule type" value="Genomic_DNA"/>
</dbReference>
<evidence type="ECO:0000256" key="11">
    <source>
        <dbReference type="ARBA" id="ARBA00023231"/>
    </source>
</evidence>
<keyword evidence="6" id="KW-0004">4Fe-4S</keyword>
<dbReference type="InterPro" id="IPR013785">
    <property type="entry name" value="Aldolase_TIM"/>
</dbReference>
<dbReference type="PROSITE" id="PS01305">
    <property type="entry name" value="MOAA_NIFB_PQQE"/>
    <property type="match status" value="1"/>
</dbReference>
<dbReference type="AlphaFoldDB" id="F7NEX4"/>
<comment type="similarity">
    <text evidence="4">Belongs to the radical SAM superfamily. NifB family.</text>
</comment>
<organism evidence="16 17">
    <name type="scientific">Acetonema longum DSM 6540</name>
    <dbReference type="NCBI Taxonomy" id="1009370"/>
    <lineage>
        <taxon>Bacteria</taxon>
        <taxon>Bacillati</taxon>
        <taxon>Bacillota</taxon>
        <taxon>Negativicutes</taxon>
        <taxon>Acetonemataceae</taxon>
        <taxon>Acetonema</taxon>
    </lineage>
</organism>
<dbReference type="Gene3D" id="3.20.20.70">
    <property type="entry name" value="Aldolase class I"/>
    <property type="match status" value="1"/>
</dbReference>
<evidence type="ECO:0000313" key="16">
    <source>
        <dbReference type="EMBL" id="EGO65535.1"/>
    </source>
</evidence>
<keyword evidence="7" id="KW-0949">S-adenosyl-L-methionine</keyword>
<dbReference type="GO" id="GO:0032324">
    <property type="term" value="P:molybdopterin cofactor biosynthetic process"/>
    <property type="evidence" value="ECO:0007669"/>
    <property type="project" value="UniProtKB-ARBA"/>
</dbReference>
<gene>
    <name evidence="16" type="ORF">ALO_02956</name>
</gene>
<dbReference type="SFLD" id="SFLDG01067">
    <property type="entry name" value="SPASM/twitch_domain_containing"/>
    <property type="match status" value="1"/>
</dbReference>
<dbReference type="UniPathway" id="UPA00782"/>
<evidence type="ECO:0000256" key="10">
    <source>
        <dbReference type="ARBA" id="ARBA00023014"/>
    </source>
</evidence>
<evidence type="ECO:0000256" key="14">
    <source>
        <dbReference type="ARBA" id="ARBA00032102"/>
    </source>
</evidence>
<keyword evidence="9" id="KW-0408">Iron</keyword>
<dbReference type="PANTHER" id="PTHR43787:SF13">
    <property type="entry name" value="FEMO COFACTOR BIOSYNTHESIS PROTEIN NIFB"/>
    <property type="match status" value="1"/>
</dbReference>
<name>F7NEX4_9FIRM</name>
<dbReference type="InterPro" id="IPR000385">
    <property type="entry name" value="MoaA_NifB_PqqE_Fe-S-bd_CS"/>
</dbReference>
<evidence type="ECO:0000256" key="4">
    <source>
        <dbReference type="ARBA" id="ARBA00006804"/>
    </source>
</evidence>
<dbReference type="Pfam" id="PF04055">
    <property type="entry name" value="Radical_SAM"/>
    <property type="match status" value="1"/>
</dbReference>
<reference evidence="16 17" key="1">
    <citation type="journal article" date="2011" name="EMBO J.">
        <title>Structural diversity of bacterial flagellar motors.</title>
        <authorList>
            <person name="Chen S."/>
            <person name="Beeby M."/>
            <person name="Murphy G.E."/>
            <person name="Leadbetter J.R."/>
            <person name="Hendrixson D.R."/>
            <person name="Briegel A."/>
            <person name="Li Z."/>
            <person name="Shi J."/>
            <person name="Tocheva E.I."/>
            <person name="Muller A."/>
            <person name="Dobro M.J."/>
            <person name="Jensen G.J."/>
        </authorList>
    </citation>
    <scope>NUCLEOTIDE SEQUENCE [LARGE SCALE GENOMIC DNA]</scope>
    <source>
        <strain evidence="16 17">DSM 6540</strain>
    </source>
</reference>
<comment type="cofactor">
    <cofactor evidence="1">
        <name>[4Fe-4S] cluster</name>
        <dbReference type="ChEBI" id="CHEBI:49883"/>
    </cofactor>
</comment>
<evidence type="ECO:0000256" key="7">
    <source>
        <dbReference type="ARBA" id="ARBA00022691"/>
    </source>
</evidence>
<dbReference type="GO" id="GO:0046872">
    <property type="term" value="F:metal ion binding"/>
    <property type="evidence" value="ECO:0007669"/>
    <property type="project" value="UniProtKB-KW"/>
</dbReference>
<keyword evidence="8" id="KW-0479">Metal-binding</keyword>
<dbReference type="SFLD" id="SFLDG01068">
    <property type="entry name" value="FeMo_cofactor_biosynthesis_pro"/>
    <property type="match status" value="1"/>
</dbReference>
<dbReference type="InterPro" id="IPR006638">
    <property type="entry name" value="Elp3/MiaA/NifB-like_rSAM"/>
</dbReference>
<keyword evidence="10" id="KW-0411">Iron-sulfur</keyword>
<dbReference type="InterPro" id="IPR058240">
    <property type="entry name" value="rSAM_sf"/>
</dbReference>
<keyword evidence="17" id="KW-1185">Reference proteome</keyword>
<dbReference type="InterPro" id="IPR007197">
    <property type="entry name" value="rSAM"/>
</dbReference>
<dbReference type="Proteomes" id="UP000003240">
    <property type="component" value="Unassembled WGS sequence"/>
</dbReference>
<dbReference type="eggNOG" id="COG0535">
    <property type="taxonomic scope" value="Bacteria"/>
</dbReference>
<dbReference type="STRING" id="1009370.ALO_02956"/>
<evidence type="ECO:0000256" key="6">
    <source>
        <dbReference type="ARBA" id="ARBA00022485"/>
    </source>
</evidence>
<comment type="pathway">
    <text evidence="3">Cofactor biosynthesis; Fe-Mo cofactor biosynthesis.</text>
</comment>
<dbReference type="SUPFAM" id="SSF102114">
    <property type="entry name" value="Radical SAM enzymes"/>
    <property type="match status" value="1"/>
</dbReference>
<dbReference type="SFLD" id="SFLDF00281">
    <property type="entry name" value="FeMo_cofactor_biosynthesis_pro"/>
    <property type="match status" value="1"/>
</dbReference>
<sequence length="293" mass="31371">MAMSERCEQRSRDQHPCFHGKASARWGRIHLPVAPACNIQCNFCNRLYDCVNESRPGVTGRILTPSEALTTLSRLLQQRNDIAVVGIAGPGDPLCDPNRTLETLRAVHAAYPGILLCVSTNGLNLSGYIDQLADTGVTHVTVTVNAVDPYVGQQIYASVTVKQQTYRGLEAARILLGRQEEAVVGLKQRGMTVKINTVVLPGINTGHISAIAAKVAAWEADAMNCIPLIPVHGTPFAELTAPGDVEMAYIRKSVAVYLPQIYHCRRCRADAAGLLGGCAANAQGGSAESGRTE</sequence>
<dbReference type="RefSeq" id="WP_004092663.1">
    <property type="nucleotide sequence ID" value="NZ_AFGF01000017.1"/>
</dbReference>
<evidence type="ECO:0000256" key="9">
    <source>
        <dbReference type="ARBA" id="ARBA00023004"/>
    </source>
</evidence>
<dbReference type="GO" id="GO:0051539">
    <property type="term" value="F:4 iron, 4 sulfur cluster binding"/>
    <property type="evidence" value="ECO:0007669"/>
    <property type="project" value="UniProtKB-KW"/>
</dbReference>
<dbReference type="PANTHER" id="PTHR43787">
    <property type="entry name" value="FEMO COFACTOR BIOSYNTHESIS PROTEIN NIFB-RELATED"/>
    <property type="match status" value="1"/>
</dbReference>
<evidence type="ECO:0000256" key="2">
    <source>
        <dbReference type="ARBA" id="ARBA00003522"/>
    </source>
</evidence>
<dbReference type="CDD" id="cd01335">
    <property type="entry name" value="Radical_SAM"/>
    <property type="match status" value="1"/>
</dbReference>
<accession>F7NEX4</accession>
<dbReference type="SMART" id="SM00729">
    <property type="entry name" value="Elp3"/>
    <property type="match status" value="1"/>
</dbReference>
<dbReference type="SFLD" id="SFLDS00029">
    <property type="entry name" value="Radical_SAM"/>
    <property type="match status" value="1"/>
</dbReference>
<comment type="caution">
    <text evidence="16">The sequence shown here is derived from an EMBL/GenBank/DDBJ whole genome shotgun (WGS) entry which is preliminary data.</text>
</comment>
<comment type="function">
    <text evidence="2">Involved in the biosynthesis of the iron-molybdenum cofactor (FeMo-co or M-cluster) found in the dinitrogenase enzyme of the nitrogenase complex in nitrogen-fixing microorganisms. NifB catalyzes the crucial step of radical SAM-dependent carbide insertion that occurs concomitant with the insertion of a 9th sulfur and the rearrangement/coupling of two [4Fe-4S] clusters into a [8Fe-9S-C] cluster, the precursor to the M-cluster.</text>
</comment>
<dbReference type="GO" id="GO:0016829">
    <property type="term" value="F:lyase activity"/>
    <property type="evidence" value="ECO:0007669"/>
    <property type="project" value="UniProtKB-KW"/>
</dbReference>
<evidence type="ECO:0000259" key="15">
    <source>
        <dbReference type="PROSITE" id="PS51918"/>
    </source>
</evidence>
<evidence type="ECO:0000256" key="3">
    <source>
        <dbReference type="ARBA" id="ARBA00005155"/>
    </source>
</evidence>
<keyword evidence="12" id="KW-0456">Lyase</keyword>
<feature type="domain" description="Radical SAM core" evidence="15">
    <location>
        <begin position="23"/>
        <end position="268"/>
    </location>
</feature>
<keyword evidence="11" id="KW-0535">Nitrogen fixation</keyword>
<evidence type="ECO:0000256" key="12">
    <source>
        <dbReference type="ARBA" id="ARBA00023239"/>
    </source>
</evidence>
<evidence type="ECO:0000256" key="8">
    <source>
        <dbReference type="ARBA" id="ARBA00022723"/>
    </source>
</evidence>
<evidence type="ECO:0000313" key="17">
    <source>
        <dbReference type="Proteomes" id="UP000003240"/>
    </source>
</evidence>
<proteinExistence type="inferred from homology"/>
<evidence type="ECO:0000256" key="1">
    <source>
        <dbReference type="ARBA" id="ARBA00001966"/>
    </source>
</evidence>